<proteinExistence type="predicted"/>
<dbReference type="Pfam" id="PF18729">
    <property type="entry name" value="HEPN_STY4199"/>
    <property type="match status" value="1"/>
</dbReference>
<protein>
    <submittedName>
        <fullName evidence="2">Putative inner membrane protein</fullName>
    </submittedName>
</protein>
<accession>A0A376FGR5</accession>
<gene>
    <name evidence="2" type="ORF">NCTC12123_04054</name>
</gene>
<name>A0A376FGR5_ENTAS</name>
<sequence length="201" mass="23257">MIKGLIQQAWPDQVRLNNHLKTLFNADRVRRWLKLGEINDVLRGMMFSELAQMLVDKKEFSRYYASLFSDPSMLTLLVEPRKTLQTFLDDIRQIRNSITVQKTLSSAQIQLLDNYYAQIARPVQRAFEEGRTRVNPAGFMAVDASELHTFWEKAQKMDRVTGGDLFEVRDTIEKPTQRAPRTLNNASSSFPVRYGGRLASW</sequence>
<dbReference type="EMBL" id="UFYI01000007">
    <property type="protein sequence ID" value="STD23857.1"/>
    <property type="molecule type" value="Genomic_DNA"/>
</dbReference>
<dbReference type="STRING" id="640513.Entas_4196"/>
<evidence type="ECO:0000313" key="2">
    <source>
        <dbReference type="EMBL" id="STD23857.1"/>
    </source>
</evidence>
<feature type="domain" description="STY4199-like HEPN" evidence="1">
    <location>
        <begin position="1"/>
        <end position="136"/>
    </location>
</feature>
<dbReference type="Proteomes" id="UP000255163">
    <property type="component" value="Unassembled WGS sequence"/>
</dbReference>
<dbReference type="AlphaFoldDB" id="A0A376FGR5"/>
<evidence type="ECO:0000259" key="1">
    <source>
        <dbReference type="Pfam" id="PF18729"/>
    </source>
</evidence>
<reference evidence="2 3" key="1">
    <citation type="submission" date="2018-06" db="EMBL/GenBank/DDBJ databases">
        <authorList>
            <consortium name="Pathogen Informatics"/>
            <person name="Doyle S."/>
        </authorList>
    </citation>
    <scope>NUCLEOTIDE SEQUENCE [LARGE SCALE GENOMIC DNA]</scope>
    <source>
        <strain evidence="2 3">NCTC12123</strain>
    </source>
</reference>
<evidence type="ECO:0000313" key="3">
    <source>
        <dbReference type="Proteomes" id="UP000255163"/>
    </source>
</evidence>
<dbReference type="InterPro" id="IPR040816">
    <property type="entry name" value="STY4199_HEPN_dom"/>
</dbReference>
<organism evidence="2 3">
    <name type="scientific">Enterobacter asburiae</name>
    <dbReference type="NCBI Taxonomy" id="61645"/>
    <lineage>
        <taxon>Bacteria</taxon>
        <taxon>Pseudomonadati</taxon>
        <taxon>Pseudomonadota</taxon>
        <taxon>Gammaproteobacteria</taxon>
        <taxon>Enterobacterales</taxon>
        <taxon>Enterobacteriaceae</taxon>
        <taxon>Enterobacter</taxon>
        <taxon>Enterobacter cloacae complex</taxon>
    </lineage>
</organism>